<keyword evidence="2" id="KW-0560">Oxidoreductase</keyword>
<dbReference type="InterPro" id="IPR029479">
    <property type="entry name" value="Nitroreductase"/>
</dbReference>
<dbReference type="GO" id="GO:0016491">
    <property type="term" value="F:oxidoreductase activity"/>
    <property type="evidence" value="ECO:0007669"/>
    <property type="project" value="UniProtKB-KW"/>
</dbReference>
<proteinExistence type="inferred from homology"/>
<dbReference type="EMBL" id="BLBC01000005">
    <property type="protein sequence ID" value="GET45547.1"/>
    <property type="molecule type" value="Genomic_DNA"/>
</dbReference>
<evidence type="ECO:0000313" key="4">
    <source>
        <dbReference type="EMBL" id="GET45547.1"/>
    </source>
</evidence>
<organism evidence="4 5">
    <name type="scientific">Capnocytophaga felis</name>
    <dbReference type="NCBI Taxonomy" id="2267611"/>
    <lineage>
        <taxon>Bacteria</taxon>
        <taxon>Pseudomonadati</taxon>
        <taxon>Bacteroidota</taxon>
        <taxon>Flavobacteriia</taxon>
        <taxon>Flavobacteriales</taxon>
        <taxon>Flavobacteriaceae</taxon>
        <taxon>Capnocytophaga</taxon>
    </lineage>
</organism>
<sequence>MKQKIMNLKEILNYRRAVRLYDETKPIQTEKVRECLELAQLAPTSSNMQLWEAYHITDKAVLEELAVACLSQSAAKTAQQMVVFVTRQDLHRQRAKAVLEFEKGNVQRNSPSERQAKRIKDRETYYGKLMPFLYSRCFGLLGAIRKIMMLSIGLFRPIVRQVSEAEVRTVIHKSCALAAQTFMIAMAEKQYDTCPLEGFDSKLVKKALKLPSDVEINMIICCGIRKEGGIWGERFRVPFEDVYRHV</sequence>
<dbReference type="Proteomes" id="UP000398217">
    <property type="component" value="Unassembled WGS sequence"/>
</dbReference>
<dbReference type="Pfam" id="PF00881">
    <property type="entry name" value="Nitroreductase"/>
    <property type="match status" value="1"/>
</dbReference>
<comment type="similarity">
    <text evidence="1">Belongs to the nitroreductase family.</text>
</comment>
<dbReference type="InterPro" id="IPR000415">
    <property type="entry name" value="Nitroreductase-like"/>
</dbReference>
<dbReference type="Gene3D" id="3.40.109.10">
    <property type="entry name" value="NADH Oxidase"/>
    <property type="match status" value="1"/>
</dbReference>
<feature type="domain" description="Nitroreductase" evidence="3">
    <location>
        <begin position="14"/>
        <end position="223"/>
    </location>
</feature>
<evidence type="ECO:0000256" key="2">
    <source>
        <dbReference type="ARBA" id="ARBA00023002"/>
    </source>
</evidence>
<dbReference type="PANTHER" id="PTHR43673:SF10">
    <property type="entry name" value="NADH DEHYDROGENASE_NAD(P)H NITROREDUCTASE XCC3605-RELATED"/>
    <property type="match status" value="1"/>
</dbReference>
<dbReference type="AlphaFoldDB" id="A0A5M4B8L1"/>
<accession>A0A5M4B8L1</accession>
<comment type="caution">
    <text evidence="4">The sequence shown here is derived from an EMBL/GenBank/DDBJ whole genome shotgun (WGS) entry which is preliminary data.</text>
</comment>
<protein>
    <submittedName>
        <fullName evidence="4">Nitroreductase</fullName>
    </submittedName>
</protein>
<evidence type="ECO:0000256" key="1">
    <source>
        <dbReference type="ARBA" id="ARBA00007118"/>
    </source>
</evidence>
<dbReference type="SUPFAM" id="SSF55469">
    <property type="entry name" value="FMN-dependent nitroreductase-like"/>
    <property type="match status" value="1"/>
</dbReference>
<keyword evidence="5" id="KW-1185">Reference proteome</keyword>
<evidence type="ECO:0000259" key="3">
    <source>
        <dbReference type="Pfam" id="PF00881"/>
    </source>
</evidence>
<name>A0A5M4B8L1_9FLAO</name>
<dbReference type="PANTHER" id="PTHR43673">
    <property type="entry name" value="NAD(P)H NITROREDUCTASE YDGI-RELATED"/>
    <property type="match status" value="1"/>
</dbReference>
<reference evidence="5" key="1">
    <citation type="journal article" date="2020" name="Int. J. Syst. Evol. Microbiol.">
        <title>Capnocytophaga felis sp. nov. isolated from the feline oral cavity.</title>
        <authorList>
            <person name="Suzuki M."/>
            <person name="Umeda K."/>
            <person name="Kimura M."/>
            <person name="Imaoka K."/>
            <person name="Morikawa S."/>
            <person name="Maeda K."/>
        </authorList>
    </citation>
    <scope>NUCLEOTIDE SEQUENCE [LARGE SCALE GENOMIC DNA]</scope>
    <source>
        <strain evidence="5">KC07070</strain>
    </source>
</reference>
<gene>
    <name evidence="4" type="ORF">RCZ01_08490</name>
</gene>
<evidence type="ECO:0000313" key="5">
    <source>
        <dbReference type="Proteomes" id="UP000398217"/>
    </source>
</evidence>